<sequence length="340" mass="38645">MIEAVILSAQVQEAIVRHAMVTEKEEIMGFLLGQVDEGGSRLVITGLDATVRSDRKSDRVEVSPEQAVASSEKAEQIGLRVLGWYHSHPHITVWPSHVDLRTQFSMQQMDRDFVGIICSVFCRLDLNDASQSHPKKRRALNPKGERRAMLAQQVKMTCFQASRADDGSLVKRDIQIVVQSHQPTLTDDMAVQCQAILYAELVQERQARLEKLNRHPSGVITEKRPELIMSRDQIKLEFALAHHQLVQDYSIPMAQALIQDTANIELEIRTLTREKNRLRAQLRGEQVNTDAVSNATKVQKWTILPKDFTVAGGELGPTMKMKRFFIYDKYQDAIDRIYST</sequence>
<protein>
    <recommendedName>
        <fullName evidence="2">MPN domain-containing protein</fullName>
    </recommendedName>
</protein>
<dbReference type="Pfam" id="PF01398">
    <property type="entry name" value="JAB"/>
    <property type="match status" value="1"/>
</dbReference>
<dbReference type="AlphaFoldDB" id="A0A553P2J3"/>
<accession>A0A553P2J3</accession>
<dbReference type="InterPro" id="IPR050242">
    <property type="entry name" value="JAMM_MPN+_peptidase_M67A"/>
</dbReference>
<gene>
    <name evidence="3" type="ORF">TCAL_12872</name>
</gene>
<keyword evidence="4" id="KW-1185">Reference proteome</keyword>
<dbReference type="GO" id="GO:0008237">
    <property type="term" value="F:metallopeptidase activity"/>
    <property type="evidence" value="ECO:0007669"/>
    <property type="project" value="InterPro"/>
</dbReference>
<dbReference type="SMART" id="SM00232">
    <property type="entry name" value="JAB_MPN"/>
    <property type="match status" value="1"/>
</dbReference>
<organism evidence="3 4">
    <name type="scientific">Tigriopus californicus</name>
    <name type="common">Marine copepod</name>
    <dbReference type="NCBI Taxonomy" id="6832"/>
    <lineage>
        <taxon>Eukaryota</taxon>
        <taxon>Metazoa</taxon>
        <taxon>Ecdysozoa</taxon>
        <taxon>Arthropoda</taxon>
        <taxon>Crustacea</taxon>
        <taxon>Multicrustacea</taxon>
        <taxon>Hexanauplia</taxon>
        <taxon>Copepoda</taxon>
        <taxon>Harpacticoida</taxon>
        <taxon>Harpacticidae</taxon>
        <taxon>Tigriopus</taxon>
    </lineage>
</organism>
<feature type="domain" description="MPN" evidence="2">
    <location>
        <begin position="5"/>
        <end position="146"/>
    </location>
</feature>
<evidence type="ECO:0000313" key="3">
    <source>
        <dbReference type="EMBL" id="TRY71918.1"/>
    </source>
</evidence>
<name>A0A553P2J3_TIGCA</name>
<comment type="caution">
    <text evidence="3">The sequence shown here is derived from an EMBL/GenBank/DDBJ whole genome shotgun (WGS) entry which is preliminary data.</text>
</comment>
<dbReference type="Gene3D" id="3.40.140.10">
    <property type="entry name" value="Cytidine Deaminase, domain 2"/>
    <property type="match status" value="1"/>
</dbReference>
<dbReference type="PANTHER" id="PTHR10410">
    <property type="entry name" value="EUKARYOTIC TRANSLATION INITIATION FACTOR 3 -RELATED"/>
    <property type="match status" value="1"/>
</dbReference>
<dbReference type="InterPro" id="IPR037518">
    <property type="entry name" value="MPN"/>
</dbReference>
<evidence type="ECO:0000313" key="4">
    <source>
        <dbReference type="Proteomes" id="UP000318571"/>
    </source>
</evidence>
<proteinExistence type="predicted"/>
<dbReference type="InterPro" id="IPR000555">
    <property type="entry name" value="JAMM/MPN+_dom"/>
</dbReference>
<keyword evidence="1" id="KW-0175">Coiled coil</keyword>
<dbReference type="STRING" id="6832.A0A553P2J3"/>
<dbReference type="EMBL" id="VCGU01000008">
    <property type="protein sequence ID" value="TRY71918.1"/>
    <property type="molecule type" value="Genomic_DNA"/>
</dbReference>
<evidence type="ECO:0000256" key="1">
    <source>
        <dbReference type="SAM" id="Coils"/>
    </source>
</evidence>
<feature type="coiled-coil region" evidence="1">
    <location>
        <begin position="254"/>
        <end position="288"/>
    </location>
</feature>
<evidence type="ECO:0000259" key="2">
    <source>
        <dbReference type="PROSITE" id="PS50249"/>
    </source>
</evidence>
<dbReference type="PROSITE" id="PS50249">
    <property type="entry name" value="MPN"/>
    <property type="match status" value="1"/>
</dbReference>
<dbReference type="SUPFAM" id="SSF102712">
    <property type="entry name" value="JAB1/MPN domain"/>
    <property type="match status" value="1"/>
</dbReference>
<dbReference type="Proteomes" id="UP000318571">
    <property type="component" value="Chromosome 7"/>
</dbReference>
<reference evidence="3 4" key="1">
    <citation type="journal article" date="2018" name="Nat. Ecol. Evol.">
        <title>Genomic signatures of mitonuclear coevolution across populations of Tigriopus californicus.</title>
        <authorList>
            <person name="Barreto F.S."/>
            <person name="Watson E.T."/>
            <person name="Lima T.G."/>
            <person name="Willett C.S."/>
            <person name="Edmands S."/>
            <person name="Li W."/>
            <person name="Burton R.S."/>
        </authorList>
    </citation>
    <scope>NUCLEOTIDE SEQUENCE [LARGE SCALE GENOMIC DNA]</scope>
    <source>
        <strain evidence="3 4">San Diego</strain>
    </source>
</reference>